<proteinExistence type="predicted"/>
<dbReference type="Proteomes" id="UP001202289">
    <property type="component" value="Unassembled WGS sequence"/>
</dbReference>
<evidence type="ECO:0000313" key="1">
    <source>
        <dbReference type="EMBL" id="MCM3735830.1"/>
    </source>
</evidence>
<gene>
    <name evidence="1" type="ORF">M3215_08355</name>
</gene>
<organism evidence="1 2">
    <name type="scientific">Bacillus cytotoxicus</name>
    <dbReference type="NCBI Taxonomy" id="580165"/>
    <lineage>
        <taxon>Bacteria</taxon>
        <taxon>Bacillati</taxon>
        <taxon>Bacillota</taxon>
        <taxon>Bacilli</taxon>
        <taxon>Bacillales</taxon>
        <taxon>Bacillaceae</taxon>
        <taxon>Bacillus</taxon>
        <taxon>Bacillus cereus group</taxon>
    </lineage>
</organism>
<name>A0ACC6A4P0_9BACI</name>
<dbReference type="EMBL" id="JAMBOP010000007">
    <property type="protein sequence ID" value="MCM3735830.1"/>
    <property type="molecule type" value="Genomic_DNA"/>
</dbReference>
<evidence type="ECO:0000313" key="2">
    <source>
        <dbReference type="Proteomes" id="UP001202289"/>
    </source>
</evidence>
<accession>A0ACC6A4P0</accession>
<comment type="caution">
    <text evidence="1">The sequence shown here is derived from an EMBL/GenBank/DDBJ whole genome shotgun (WGS) entry which is preliminary data.</text>
</comment>
<keyword evidence="2" id="KW-1185">Reference proteome</keyword>
<protein>
    <submittedName>
        <fullName evidence="1">PD-(D/E)XK nuclease family protein</fullName>
    </submittedName>
</protein>
<reference evidence="1" key="1">
    <citation type="submission" date="2022-05" db="EMBL/GenBank/DDBJ databases">
        <title>Comparative Genomics of Spacecraft Associated Microbes.</title>
        <authorList>
            <person name="Tran M.T."/>
            <person name="Wright A."/>
            <person name="Seuylemezian A."/>
            <person name="Eisen J."/>
            <person name="Coil D."/>
        </authorList>
    </citation>
    <scope>NUCLEOTIDE SEQUENCE</scope>
    <source>
        <strain evidence="1">FAIRING 10M-2.2</strain>
    </source>
</reference>
<sequence length="354" mass="42029">MQKVDYEIQHAKTIKESLEYKQSPKEKNFFSIGARGHYENPISDIMTFFMHPREEHGFQTLFLQSLAKCLSVNIDVLSFLSIEREVVTDEGNRIDILIEGEDWVIVIENKIYHQVLNPLDEYIEFINSTYPNKPCYFILLSLEKKMINHDNWMSLSYVHFINEIEKGLGKYVLKCGTTKWMVFFREYVMNIKALIGEETMDQKMLSFIQNNYAQINEIIKMRSQYLNYISKEIQAIMQELGHEKVTYKIYEGWGENKVGIKFSSKERWGPKTNIVFVVKEDGEFEVDYYIYGIEEEEWDALDQHFLNEKYDAWIEGDTICAYGLKEEYNSLALEQGLQEFKRVLQLMDEFYKNK</sequence>